<sequence length="184" mass="18896">MSALPLTLPLFTRAGPLDFPDALSRGDGGLLAATRAYFAAGIADGGVAAPDAYKSIVNALVDGLNAAGLWSRLDFLHLLRGHDSKVSLVNLINPATNKAALVNSPAFAAYVGMLGDGASAHLTTGFDPINGAQRFGRDSGHFGAWDVTDMAEIGSPLIGGAAAENNLFRKRQAGPIWPSGLALG</sequence>
<protein>
    <submittedName>
        <fullName evidence="1">Uncharacterized protein</fullName>
    </submittedName>
</protein>
<dbReference type="OrthoDB" id="7357280at2"/>
<evidence type="ECO:0000313" key="2">
    <source>
        <dbReference type="Proteomes" id="UP000191135"/>
    </source>
</evidence>
<keyword evidence="2" id="KW-1185">Reference proteome</keyword>
<gene>
    <name evidence="1" type="ORF">Mame_02572</name>
</gene>
<dbReference type="AlphaFoldDB" id="A0A1U9Z2J6"/>
<accession>A0A1U9Z2J6</accession>
<dbReference type="Proteomes" id="UP000191135">
    <property type="component" value="Chromosome"/>
</dbReference>
<proteinExistence type="predicted"/>
<evidence type="ECO:0000313" key="1">
    <source>
        <dbReference type="EMBL" id="AQZ51898.1"/>
    </source>
</evidence>
<dbReference type="EMBL" id="CP020330">
    <property type="protein sequence ID" value="AQZ51898.1"/>
    <property type="molecule type" value="Genomic_DNA"/>
</dbReference>
<dbReference type="STRING" id="1122214.Mame_02572"/>
<reference evidence="1 2" key="1">
    <citation type="submission" date="2017-03" db="EMBL/GenBank/DDBJ databases">
        <title>Foreign affairs: Plasmid Transfer between Roseobacters and Rhizobia.</title>
        <authorList>
            <person name="Bartling P."/>
            <person name="Bunk B."/>
            <person name="Overmann J."/>
            <person name="Brinkmann H."/>
            <person name="Petersen J."/>
        </authorList>
    </citation>
    <scope>NUCLEOTIDE SEQUENCE [LARGE SCALE GENOMIC DNA]</scope>
    <source>
        <strain evidence="1 2">MACL11</strain>
    </source>
</reference>
<dbReference type="RefSeq" id="WP_018066393.1">
    <property type="nucleotide sequence ID" value="NZ_AQWH01000023.1"/>
</dbReference>
<dbReference type="KEGG" id="mmed:Mame_02572"/>
<organism evidence="1 2">
    <name type="scientific">Martelella mediterranea DSM 17316</name>
    <dbReference type="NCBI Taxonomy" id="1122214"/>
    <lineage>
        <taxon>Bacteria</taxon>
        <taxon>Pseudomonadati</taxon>
        <taxon>Pseudomonadota</taxon>
        <taxon>Alphaproteobacteria</taxon>
        <taxon>Hyphomicrobiales</taxon>
        <taxon>Aurantimonadaceae</taxon>
        <taxon>Martelella</taxon>
    </lineage>
</organism>
<name>A0A1U9Z2J6_9HYPH</name>